<dbReference type="Pfam" id="PF01087">
    <property type="entry name" value="GalP_UDP_transf"/>
    <property type="match status" value="1"/>
</dbReference>
<dbReference type="OrthoDB" id="418412at2759"/>
<evidence type="ECO:0000313" key="22">
    <source>
        <dbReference type="EMBL" id="PKS07387.1"/>
    </source>
</evidence>
<keyword evidence="8 18" id="KW-0548">Nucleotidyltransferase</keyword>
<feature type="binding site" evidence="15">
    <location>
        <begin position="60"/>
        <end position="63"/>
    </location>
    <ligand>
        <name>UDP-alpha-D-glucose</name>
        <dbReference type="ChEBI" id="CHEBI:58885"/>
        <note>ligand shared between dimeric partners</note>
    </ligand>
</feature>
<evidence type="ECO:0000256" key="11">
    <source>
        <dbReference type="ARBA" id="ARBA00023004"/>
    </source>
</evidence>
<dbReference type="InParanoid" id="A0A2N3N4N0"/>
<dbReference type="PANTHER" id="PTHR11943">
    <property type="entry name" value="GALACTOSE-1-PHOSPHATE URIDYLYLTRANSFERASE"/>
    <property type="match status" value="1"/>
</dbReference>
<evidence type="ECO:0000256" key="5">
    <source>
        <dbReference type="ARBA" id="ARBA00012384"/>
    </source>
</evidence>
<protein>
    <recommendedName>
        <fullName evidence="6 18">Galactose-1-phosphate uridylyltransferase</fullName>
        <ecNumber evidence="5 18">2.7.7.12</ecNumber>
    </recommendedName>
</protein>
<evidence type="ECO:0000256" key="2">
    <source>
        <dbReference type="ARBA" id="ARBA00004947"/>
    </source>
</evidence>
<proteinExistence type="inferred from homology"/>
<feature type="binding site" evidence="17">
    <location>
        <position position="364"/>
    </location>
    <ligand>
        <name>Fe cation</name>
        <dbReference type="ChEBI" id="CHEBI:24875"/>
    </ligand>
</feature>
<evidence type="ECO:0000256" key="13">
    <source>
        <dbReference type="ARBA" id="ARBA00023277"/>
    </source>
</evidence>
<feature type="domain" description="Galactose-1-phosphate uridyl transferase C-terminal" evidence="21">
    <location>
        <begin position="248"/>
        <end position="407"/>
    </location>
</feature>
<organism evidence="22 23">
    <name type="scientific">Lomentospora prolificans</name>
    <dbReference type="NCBI Taxonomy" id="41688"/>
    <lineage>
        <taxon>Eukaryota</taxon>
        <taxon>Fungi</taxon>
        <taxon>Dikarya</taxon>
        <taxon>Ascomycota</taxon>
        <taxon>Pezizomycotina</taxon>
        <taxon>Sordariomycetes</taxon>
        <taxon>Hypocreomycetidae</taxon>
        <taxon>Microascales</taxon>
        <taxon>Microascaceae</taxon>
        <taxon>Lomentospora</taxon>
    </lineage>
</organism>
<evidence type="ECO:0000256" key="16">
    <source>
        <dbReference type="PIRSR" id="PIRSR000808-3"/>
    </source>
</evidence>
<feature type="active site" description="Tele-UMP-histidine intermediate" evidence="14">
    <location>
        <position position="231"/>
    </location>
</feature>
<feature type="binding site" evidence="15">
    <location>
        <begin position="379"/>
        <end position="380"/>
    </location>
    <ligand>
        <name>UDP-alpha-D-glucose</name>
        <dbReference type="ChEBI" id="CHEBI:58885"/>
        <note>ligand shared between dimeric partners</note>
    </ligand>
</feature>
<dbReference type="InterPro" id="IPR005849">
    <property type="entry name" value="GalP_Utransf_N"/>
</dbReference>
<dbReference type="PROSITE" id="PS00117">
    <property type="entry name" value="GAL_P_UDP_TRANSF_I"/>
    <property type="match status" value="1"/>
</dbReference>
<keyword evidence="11 17" id="KW-0408">Iron</keyword>
<evidence type="ECO:0000256" key="7">
    <source>
        <dbReference type="ARBA" id="ARBA00022679"/>
    </source>
</evidence>
<evidence type="ECO:0000256" key="1">
    <source>
        <dbReference type="ARBA" id="ARBA00001107"/>
    </source>
</evidence>
<feature type="binding site" description="in other chain" evidence="15">
    <location>
        <position position="218"/>
    </location>
    <ligand>
        <name>UDP-alpha-D-glucose</name>
        <dbReference type="ChEBI" id="CHEBI:58885"/>
        <note>ligand shared between dimeric partners</note>
    </ligand>
</feature>
<dbReference type="Pfam" id="PF02744">
    <property type="entry name" value="GalP_UDP_tr_C"/>
    <property type="match status" value="1"/>
</dbReference>
<comment type="subunit">
    <text evidence="4">Homodimer.</text>
</comment>
<gene>
    <name evidence="22" type="ORF">jhhlp_005989</name>
</gene>
<evidence type="ECO:0000256" key="9">
    <source>
        <dbReference type="ARBA" id="ARBA00022723"/>
    </source>
</evidence>
<reference evidence="22 23" key="1">
    <citation type="journal article" date="2017" name="G3 (Bethesda)">
        <title>First Draft Genome Sequence of the Pathogenic Fungus Lomentospora prolificans (Formerly Scedosporium prolificans).</title>
        <authorList>
            <person name="Luo R."/>
            <person name="Zimin A."/>
            <person name="Workman R."/>
            <person name="Fan Y."/>
            <person name="Pertea G."/>
            <person name="Grossman N."/>
            <person name="Wear M.P."/>
            <person name="Jia B."/>
            <person name="Miller H."/>
            <person name="Casadevall A."/>
            <person name="Timp W."/>
            <person name="Zhang S.X."/>
            <person name="Salzberg S.L."/>
        </authorList>
    </citation>
    <scope>NUCLEOTIDE SEQUENCE [LARGE SCALE GENOMIC DNA]</scope>
    <source>
        <strain evidence="22 23">JHH-5317</strain>
    </source>
</reference>
<accession>A0A2N3N4N0</accession>
<feature type="binding site" evidence="17">
    <location>
        <position position="347"/>
    </location>
    <ligand>
        <name>Fe cation</name>
        <dbReference type="ChEBI" id="CHEBI:24875"/>
    </ligand>
</feature>
<evidence type="ECO:0000259" key="20">
    <source>
        <dbReference type="Pfam" id="PF01087"/>
    </source>
</evidence>
<feature type="binding site" evidence="17">
    <location>
        <position position="247"/>
    </location>
    <ligand>
        <name>Fe cation</name>
        <dbReference type="ChEBI" id="CHEBI:24875"/>
    </ligand>
</feature>
<comment type="catalytic activity">
    <reaction evidence="1 18">
        <text>alpha-D-galactose 1-phosphate + UDP-alpha-D-glucose = alpha-D-glucose 1-phosphate + UDP-alpha-D-galactose</text>
        <dbReference type="Rhea" id="RHEA:13989"/>
        <dbReference type="ChEBI" id="CHEBI:58336"/>
        <dbReference type="ChEBI" id="CHEBI:58601"/>
        <dbReference type="ChEBI" id="CHEBI:58885"/>
        <dbReference type="ChEBI" id="CHEBI:66914"/>
        <dbReference type="EC" id="2.7.7.12"/>
    </reaction>
</comment>
<dbReference type="NCBIfam" id="TIGR00209">
    <property type="entry name" value="galT_1"/>
    <property type="match status" value="1"/>
</dbReference>
<evidence type="ECO:0000259" key="21">
    <source>
        <dbReference type="Pfam" id="PF02744"/>
    </source>
</evidence>
<dbReference type="InterPro" id="IPR005850">
    <property type="entry name" value="GalP_Utransf_C"/>
</dbReference>
<keyword evidence="9 16" id="KW-0479">Metal-binding</keyword>
<dbReference type="PIRSF" id="PIRSF000808">
    <property type="entry name" value="GalT"/>
    <property type="match status" value="1"/>
</dbReference>
<dbReference type="GO" id="GO:0008108">
    <property type="term" value="F:UDP-glucose:hexose-1-phosphate uridylyltransferase activity"/>
    <property type="evidence" value="ECO:0007669"/>
    <property type="project" value="UniProtKB-EC"/>
</dbReference>
<dbReference type="FunFam" id="3.30.428.10:FF:000001">
    <property type="entry name" value="Galactose-1-phosphate uridylyltransferase"/>
    <property type="match status" value="1"/>
</dbReference>
<feature type="binding site" description="in other chain" evidence="15">
    <location>
        <position position="233"/>
    </location>
    <ligand>
        <name>UDP-alpha-D-glucose</name>
        <dbReference type="ChEBI" id="CHEBI:58885"/>
        <note>ligand shared between dimeric partners</note>
    </ligand>
</feature>
<evidence type="ECO:0000256" key="17">
    <source>
        <dbReference type="PIRSR" id="PIRSR000808-4"/>
    </source>
</evidence>
<feature type="binding site" evidence="16">
    <location>
        <position position="153"/>
    </location>
    <ligand>
        <name>Zn(2+)</name>
        <dbReference type="ChEBI" id="CHEBI:29105"/>
    </ligand>
</feature>
<dbReference type="FunFam" id="3.30.428.10:FF:000009">
    <property type="entry name" value="Galactose-1-phosphate uridylyltransferase"/>
    <property type="match status" value="1"/>
</dbReference>
<evidence type="ECO:0000256" key="19">
    <source>
        <dbReference type="SAM" id="MobiDB-lite"/>
    </source>
</evidence>
<feature type="binding site" evidence="15">
    <location>
        <begin position="384"/>
        <end position="385"/>
    </location>
    <ligand>
        <name>UDP-alpha-D-glucose</name>
        <dbReference type="ChEBI" id="CHEBI:58885"/>
        <note>ligand shared between dimeric partners</note>
    </ligand>
</feature>
<evidence type="ECO:0000256" key="10">
    <source>
        <dbReference type="ARBA" id="ARBA00022833"/>
    </source>
</evidence>
<dbReference type="EMBL" id="NLAX01000701">
    <property type="protein sequence ID" value="PKS07387.1"/>
    <property type="molecule type" value="Genomic_DNA"/>
</dbReference>
<dbReference type="CDD" id="cd00608">
    <property type="entry name" value="GalT"/>
    <property type="match status" value="1"/>
</dbReference>
<dbReference type="SUPFAM" id="SSF54197">
    <property type="entry name" value="HIT-like"/>
    <property type="match status" value="2"/>
</dbReference>
<sequence length="415" mass="47730">MHQSSFPQKLRLARKTHSTSSLRDRQVSRHLNMADCVLNDISHRRYNPLRGSWVLVSPHRTKRPWQGQQEDPATIDLPEYDDKCYLCPRNTRAQGEKNPDYKDTFVFVNDYSAVKEQQAEYSPETEANDLSSSLLRVQPTTGLCYVLTFSAKHNVTLADMTSEEILPVIETWTRAYAQHLSPKNSLSELSILDSLPASPDANVSPPNVQLRYMQIFENKGAAMGCSNPHPHCQIWATSSFPEEPQTELKQMMQYLAGNEGRHLLGDYVKVELEKKERIVWQNEGILVVVPWWAVWPFEVLVLPKRHVRALVDFTKEERLQFAEAIQEVTRRYDNLFQCSFPYSSGIHQAPLDGTSEEVDSSYLHMHFYPPLLRSSTVKKFQVGYEMLAEPQRDITPEQAATRLRECGGKLYRESL</sequence>
<feature type="binding site" evidence="16">
    <location>
        <position position="87"/>
    </location>
    <ligand>
        <name>Zn(2+)</name>
        <dbReference type="ChEBI" id="CHEBI:29105"/>
    </ligand>
</feature>
<feature type="binding site" evidence="17">
    <location>
        <position position="366"/>
    </location>
    <ligand>
        <name>Fe cation</name>
        <dbReference type="ChEBI" id="CHEBI:24875"/>
    </ligand>
</feature>
<evidence type="ECO:0000256" key="18">
    <source>
        <dbReference type="RuleBase" id="RU000506"/>
    </source>
</evidence>
<feature type="region of interest" description="Disordered" evidence="19">
    <location>
        <begin position="1"/>
        <end position="26"/>
    </location>
</feature>
<keyword evidence="12 18" id="KW-0299">Galactose metabolism</keyword>
<evidence type="ECO:0000256" key="12">
    <source>
        <dbReference type="ARBA" id="ARBA00023144"/>
    </source>
</evidence>
<keyword evidence="13 18" id="KW-0119">Carbohydrate metabolism</keyword>
<dbReference type="AlphaFoldDB" id="A0A2N3N4N0"/>
<evidence type="ECO:0000256" key="3">
    <source>
        <dbReference type="ARBA" id="ARBA00010951"/>
    </source>
</evidence>
<dbReference type="VEuPathDB" id="FungiDB:jhhlp_005989"/>
<dbReference type="FunCoup" id="A0A2N3N4N0">
    <property type="interactions" value="354"/>
</dbReference>
<dbReference type="Proteomes" id="UP000233524">
    <property type="component" value="Unassembled WGS sequence"/>
</dbReference>
<feature type="binding site" evidence="16">
    <location>
        <position position="229"/>
    </location>
    <ligand>
        <name>Zn(2+)</name>
        <dbReference type="ChEBI" id="CHEBI:29105"/>
    </ligand>
</feature>
<dbReference type="EC" id="2.7.7.12" evidence="5 18"/>
<feature type="binding site" description="in other chain" evidence="15">
    <location>
        <begin position="224"/>
        <end position="226"/>
    </location>
    <ligand>
        <name>UDP-alpha-D-glucose</name>
        <dbReference type="ChEBI" id="CHEBI:58885"/>
        <note>ligand shared between dimeric partners</note>
    </ligand>
</feature>
<keyword evidence="10 16" id="KW-0862">Zinc</keyword>
<evidence type="ECO:0000256" key="6">
    <source>
        <dbReference type="ARBA" id="ARBA00016340"/>
    </source>
</evidence>
<comment type="cofactor">
    <cofactor evidence="16">
        <name>Zn(2+)</name>
        <dbReference type="ChEBI" id="CHEBI:29105"/>
    </cofactor>
    <text evidence="16">Binds 1 zinc ion per subunit.</text>
</comment>
<feature type="binding site" description="in other chain" evidence="15">
    <location>
        <position position="93"/>
    </location>
    <ligand>
        <name>UDP-alpha-D-glucose</name>
        <dbReference type="ChEBI" id="CHEBI:58885"/>
        <note>ligand shared between dimeric partners</note>
    </ligand>
</feature>
<dbReference type="GO" id="GO:0008270">
    <property type="term" value="F:zinc ion binding"/>
    <property type="evidence" value="ECO:0007669"/>
    <property type="project" value="InterPro"/>
</dbReference>
<evidence type="ECO:0000256" key="4">
    <source>
        <dbReference type="ARBA" id="ARBA00011738"/>
    </source>
</evidence>
<evidence type="ECO:0000256" key="15">
    <source>
        <dbReference type="PIRSR" id="PIRSR000808-2"/>
    </source>
</evidence>
<dbReference type="InterPro" id="IPR019779">
    <property type="entry name" value="GalP_UDPtransf1_His-AS"/>
</dbReference>
<feature type="domain" description="Galactose-1-phosphate uridyl transferase N-terminal" evidence="20">
    <location>
        <begin position="39"/>
        <end position="241"/>
    </location>
</feature>
<feature type="binding site" evidence="16">
    <location>
        <position position="84"/>
    </location>
    <ligand>
        <name>Zn(2+)</name>
        <dbReference type="ChEBI" id="CHEBI:29105"/>
    </ligand>
</feature>
<dbReference type="InterPro" id="IPR036265">
    <property type="entry name" value="HIT-like_sf"/>
</dbReference>
<dbReference type="STRING" id="41688.A0A2N3N4N0"/>
<dbReference type="GO" id="GO:0033499">
    <property type="term" value="P:galactose catabolic process via UDP-galactose, Leloir pathway"/>
    <property type="evidence" value="ECO:0007669"/>
    <property type="project" value="TreeGrafter"/>
</dbReference>
<dbReference type="UniPathway" id="UPA00214"/>
<name>A0A2N3N4N0_9PEZI</name>
<feature type="binding site" description="in other chain" evidence="15">
    <location>
        <begin position="109"/>
        <end position="110"/>
    </location>
    <ligand>
        <name>UDP-alpha-D-glucose</name>
        <dbReference type="ChEBI" id="CHEBI:58885"/>
        <note>ligand shared between dimeric partners</note>
    </ligand>
</feature>
<dbReference type="GO" id="GO:0005737">
    <property type="term" value="C:cytoplasm"/>
    <property type="evidence" value="ECO:0007669"/>
    <property type="project" value="TreeGrafter"/>
</dbReference>
<dbReference type="PANTHER" id="PTHR11943:SF1">
    <property type="entry name" value="GALACTOSE-1-PHOSPHATE URIDYLYLTRANSFERASE"/>
    <property type="match status" value="1"/>
</dbReference>
<evidence type="ECO:0000256" key="8">
    <source>
        <dbReference type="ARBA" id="ARBA00022695"/>
    </source>
</evidence>
<feature type="binding site" description="in other chain" evidence="15">
    <location>
        <position position="391"/>
    </location>
    <ligand>
        <name>UDP-alpha-D-glucose</name>
        <dbReference type="ChEBI" id="CHEBI:58885"/>
        <note>ligand shared between dimeric partners</note>
    </ligand>
</feature>
<evidence type="ECO:0000313" key="23">
    <source>
        <dbReference type="Proteomes" id="UP000233524"/>
    </source>
</evidence>
<comment type="caution">
    <text evidence="22">The sequence shown here is derived from an EMBL/GenBank/DDBJ whole genome shotgun (WGS) entry which is preliminary data.</text>
</comment>
<dbReference type="InterPro" id="IPR001937">
    <property type="entry name" value="GalP_UDPtransf1"/>
</dbReference>
<keyword evidence="7 18" id="KW-0808">Transferase</keyword>
<comment type="cofactor">
    <cofactor evidence="17">
        <name>Fe cation</name>
        <dbReference type="ChEBI" id="CHEBI:24875"/>
    </cofactor>
    <text evidence="17">Binds 1 Fe cation per subunit.</text>
</comment>
<keyword evidence="23" id="KW-1185">Reference proteome</keyword>
<dbReference type="Gene3D" id="3.30.428.10">
    <property type="entry name" value="HIT-like"/>
    <property type="match status" value="2"/>
</dbReference>
<comment type="pathway">
    <text evidence="2 18">Carbohydrate metabolism; galactose metabolism.</text>
</comment>
<evidence type="ECO:0000256" key="14">
    <source>
        <dbReference type="PIRSR" id="PIRSR000808-1"/>
    </source>
</evidence>
<comment type="similarity">
    <text evidence="3 18">Belongs to the galactose-1-phosphate uridylyltransferase type 1 family.</text>
</comment>